<dbReference type="OrthoDB" id="9776116at2"/>
<feature type="domain" description="DUF58" evidence="2">
    <location>
        <begin position="72"/>
        <end position="258"/>
    </location>
</feature>
<evidence type="ECO:0000313" key="4">
    <source>
        <dbReference type="Proteomes" id="UP000294796"/>
    </source>
</evidence>
<dbReference type="PANTHER" id="PTHR33608">
    <property type="entry name" value="BLL2464 PROTEIN"/>
    <property type="match status" value="1"/>
</dbReference>
<dbReference type="Proteomes" id="UP000294796">
    <property type="component" value="Unassembled WGS sequence"/>
</dbReference>
<dbReference type="Pfam" id="PF01882">
    <property type="entry name" value="DUF58"/>
    <property type="match status" value="1"/>
</dbReference>
<dbReference type="InterPro" id="IPR002881">
    <property type="entry name" value="DUF58"/>
</dbReference>
<gene>
    <name evidence="3" type="ORF">E2F46_11730</name>
</gene>
<organism evidence="3 4">
    <name type="scientific">Luteimonas aestuarii</name>
    <dbReference type="NCBI Taxonomy" id="453837"/>
    <lineage>
        <taxon>Bacteria</taxon>
        <taxon>Pseudomonadati</taxon>
        <taxon>Pseudomonadota</taxon>
        <taxon>Gammaproteobacteria</taxon>
        <taxon>Lysobacterales</taxon>
        <taxon>Lysobacteraceae</taxon>
        <taxon>Luteimonas</taxon>
    </lineage>
</organism>
<proteinExistence type="predicted"/>
<evidence type="ECO:0000313" key="3">
    <source>
        <dbReference type="EMBL" id="TDK23269.1"/>
    </source>
</evidence>
<dbReference type="EMBL" id="SMTF01000009">
    <property type="protein sequence ID" value="TDK23269.1"/>
    <property type="molecule type" value="Genomic_DNA"/>
</dbReference>
<feature type="region of interest" description="Disordered" evidence="1">
    <location>
        <begin position="46"/>
        <end position="66"/>
    </location>
</feature>
<protein>
    <submittedName>
        <fullName evidence="3">DUF58 domain-containing protein</fullName>
    </submittedName>
</protein>
<keyword evidence="4" id="KW-1185">Reference proteome</keyword>
<accession>A0A4R5TRT6</accession>
<sequence>MGKGGLLDALRTGAPVADRDVEAAPPGIVPTLPELVALRRVAFGRRPPRHGRHGMSGQAPSPQRGRGMEYAESREYAAGDDARHIDWKLTARSGRAHTKLYQAERERLTLVVADTAPALYFGTRVRFKSVQAARAGAIAAWAALRDGDRIAALRGSDAEAPVPPAGGTRGALRVLDALVRWYTQRPDDDLGLAVALDHAQRLLRPGSRLLVLADPASLDNVADQRWSALAAHNEVLVLLLDDPLERMPPRALLPFTGAGHRVELDLADGARHRRWQREFGGRCDAVVARLRARGVRVEVVSTDAASDSWLPLFAGVRDG</sequence>
<evidence type="ECO:0000256" key="1">
    <source>
        <dbReference type="SAM" id="MobiDB-lite"/>
    </source>
</evidence>
<name>A0A4R5TRT6_9GAMM</name>
<dbReference type="PANTHER" id="PTHR33608:SF12">
    <property type="entry name" value="DUF58 DOMAIN-CONTAINING PROTEIN"/>
    <property type="match status" value="1"/>
</dbReference>
<dbReference type="AlphaFoldDB" id="A0A4R5TRT6"/>
<reference evidence="3 4" key="1">
    <citation type="submission" date="2019-03" db="EMBL/GenBank/DDBJ databases">
        <title>Luteimonas zhaokaii sp.nov., isolated from the rectal contents of Plateau pika in Yushu, Qinghai Province, China.</title>
        <authorList>
            <person name="Zhang G."/>
        </authorList>
    </citation>
    <scope>NUCLEOTIDE SEQUENCE [LARGE SCALE GENOMIC DNA]</scope>
    <source>
        <strain evidence="3 4">B9</strain>
    </source>
</reference>
<dbReference type="RefSeq" id="WP_133322261.1">
    <property type="nucleotide sequence ID" value="NZ_SMTF01000009.1"/>
</dbReference>
<comment type="caution">
    <text evidence="3">The sequence shown here is derived from an EMBL/GenBank/DDBJ whole genome shotgun (WGS) entry which is preliminary data.</text>
</comment>
<evidence type="ECO:0000259" key="2">
    <source>
        <dbReference type="Pfam" id="PF01882"/>
    </source>
</evidence>